<keyword evidence="3" id="KW-1185">Reference proteome</keyword>
<sequence>METRITSREPTDNPVEALLELPILPNHQSDITVHRVIFRDGFMAAGQLDIKTERGREMGVALKVDHHKGVVRQAFDVKSKLETAFRSHRDTQQELSTASERLQKLHQTSLSDDKTRREGGWGQKGLLYKETRLLPGSLKLR</sequence>
<protein>
    <submittedName>
        <fullName evidence="2">Uncharacterized protein</fullName>
    </submittedName>
</protein>
<organism evidence="2 3">
    <name type="scientific">Grimontia marina</name>
    <dbReference type="NCBI Taxonomy" id="646534"/>
    <lineage>
        <taxon>Bacteria</taxon>
        <taxon>Pseudomonadati</taxon>
        <taxon>Pseudomonadota</taxon>
        <taxon>Gammaproteobacteria</taxon>
        <taxon>Vibrionales</taxon>
        <taxon>Vibrionaceae</taxon>
        <taxon>Grimontia</taxon>
    </lineage>
</organism>
<dbReference type="EMBL" id="FIZY01000162">
    <property type="protein sequence ID" value="CZF87117.1"/>
    <property type="molecule type" value="Genomic_DNA"/>
</dbReference>
<dbReference type="AlphaFoldDB" id="A0A128FJY4"/>
<evidence type="ECO:0000313" key="2">
    <source>
        <dbReference type="EMBL" id="CZF87117.1"/>
    </source>
</evidence>
<feature type="region of interest" description="Disordered" evidence="1">
    <location>
        <begin position="86"/>
        <end position="118"/>
    </location>
</feature>
<evidence type="ECO:0000313" key="3">
    <source>
        <dbReference type="Proteomes" id="UP000073601"/>
    </source>
</evidence>
<reference evidence="3" key="1">
    <citation type="submission" date="2016-02" db="EMBL/GenBank/DDBJ databases">
        <authorList>
            <person name="Rodrigo-Torres Lidia"/>
            <person name="Arahal R.David."/>
        </authorList>
    </citation>
    <scope>NUCLEOTIDE SEQUENCE [LARGE SCALE GENOMIC DNA]</scope>
    <source>
        <strain evidence="3">CECT 8713</strain>
    </source>
</reference>
<accession>A0A128FJY4</accession>
<name>A0A128FJY4_9GAMM</name>
<feature type="compositionally biased region" description="Polar residues" evidence="1">
    <location>
        <begin position="93"/>
        <end position="110"/>
    </location>
</feature>
<evidence type="ECO:0000256" key="1">
    <source>
        <dbReference type="SAM" id="MobiDB-lite"/>
    </source>
</evidence>
<gene>
    <name evidence="2" type="ORF">GMA8713_05164</name>
</gene>
<proteinExistence type="predicted"/>
<dbReference type="Proteomes" id="UP000073601">
    <property type="component" value="Unassembled WGS sequence"/>
</dbReference>